<dbReference type="Pfam" id="PF05623">
    <property type="entry name" value="DUF789"/>
    <property type="match status" value="1"/>
</dbReference>
<feature type="region of interest" description="Disordered" evidence="1">
    <location>
        <begin position="19"/>
        <end position="41"/>
    </location>
</feature>
<dbReference type="PANTHER" id="PTHR31343:SF8">
    <property type="entry name" value="OS07G0246600 PROTEIN"/>
    <property type="match status" value="1"/>
</dbReference>
<evidence type="ECO:0000313" key="2">
    <source>
        <dbReference type="EMBL" id="PIA61211.1"/>
    </source>
</evidence>
<feature type="region of interest" description="Disordered" evidence="1">
    <location>
        <begin position="82"/>
        <end position="123"/>
    </location>
</feature>
<dbReference type="Proteomes" id="UP000230069">
    <property type="component" value="Unassembled WGS sequence"/>
</dbReference>
<dbReference type="InterPro" id="IPR008507">
    <property type="entry name" value="DUF789"/>
</dbReference>
<dbReference type="AlphaFoldDB" id="A0A2G5EZR4"/>
<feature type="compositionally biased region" description="Pro residues" evidence="1">
    <location>
        <begin position="110"/>
        <end position="119"/>
    </location>
</feature>
<dbReference type="PANTHER" id="PTHR31343">
    <property type="entry name" value="T15D22.8"/>
    <property type="match status" value="1"/>
</dbReference>
<evidence type="ECO:0000313" key="3">
    <source>
        <dbReference type="Proteomes" id="UP000230069"/>
    </source>
</evidence>
<dbReference type="OrthoDB" id="1896065at2759"/>
<name>A0A2G5EZR4_AQUCA</name>
<gene>
    <name evidence="2" type="ORF">AQUCO_00300621v1</name>
</gene>
<accession>A0A2G5EZR4</accession>
<keyword evidence="3" id="KW-1185">Reference proteome</keyword>
<reference evidence="2 3" key="1">
    <citation type="submission" date="2017-09" db="EMBL/GenBank/DDBJ databases">
        <title>WGS assembly of Aquilegia coerulea Goldsmith.</title>
        <authorList>
            <person name="Hodges S."/>
            <person name="Kramer E."/>
            <person name="Nordborg M."/>
            <person name="Tomkins J."/>
            <person name="Borevitz J."/>
            <person name="Derieg N."/>
            <person name="Yan J."/>
            <person name="Mihaltcheva S."/>
            <person name="Hayes R.D."/>
            <person name="Rokhsar D."/>
        </authorList>
    </citation>
    <scope>NUCLEOTIDE SEQUENCE [LARGE SCALE GENOMIC DNA]</scope>
    <source>
        <strain evidence="3">cv. Goldsmith</strain>
    </source>
</reference>
<organism evidence="2 3">
    <name type="scientific">Aquilegia coerulea</name>
    <name type="common">Rocky mountain columbine</name>
    <dbReference type="NCBI Taxonomy" id="218851"/>
    <lineage>
        <taxon>Eukaryota</taxon>
        <taxon>Viridiplantae</taxon>
        <taxon>Streptophyta</taxon>
        <taxon>Embryophyta</taxon>
        <taxon>Tracheophyta</taxon>
        <taxon>Spermatophyta</taxon>
        <taxon>Magnoliopsida</taxon>
        <taxon>Ranunculales</taxon>
        <taxon>Ranunculaceae</taxon>
        <taxon>Thalictroideae</taxon>
        <taxon>Aquilegia</taxon>
    </lineage>
</organism>
<evidence type="ECO:0000256" key="1">
    <source>
        <dbReference type="SAM" id="MobiDB-lite"/>
    </source>
</evidence>
<proteinExistence type="predicted"/>
<evidence type="ECO:0008006" key="4">
    <source>
        <dbReference type="Google" id="ProtNLM"/>
    </source>
</evidence>
<sequence>MSTTTSRFHGENRFYCTPARRQQQQQLQQHKKQLHHQQQQQHQQLLLMQQQQQQQHQQQQQRQLERELMKLKEVRISSEVENRVLGSGGDSISSSSSSYATNTTNASISPPSPRPPPSILPTNLTNLDSFLQSTTPTVASQHLTKTMGRGWKNGEVDLHPHFDLCDLWESFKEWSAYGAGVPLVLNDSDSVIQYYVPYLSAIQLYVNPSKPSSKFQSEDADAYPSGLLKFEYFEKDSPYSREPLVDKILDLASQFPELMTYKSCDLLPTSWISVAWYPIYRIPMGPTLKDLEASFLTFHSLSTPLSGNVNGVIDASPKLSLPIFGLASYKFKGSIWAPNGHYELQRTNSLLQAADNWLRRLQVDHPDYRFFVSRTTFQR</sequence>
<dbReference type="EMBL" id="KZ305020">
    <property type="protein sequence ID" value="PIA61211.1"/>
    <property type="molecule type" value="Genomic_DNA"/>
</dbReference>
<protein>
    <recommendedName>
        <fullName evidence="4">DUF789 domain-containing protein</fullName>
    </recommendedName>
</protein>
<feature type="compositionally biased region" description="Low complexity" evidence="1">
    <location>
        <begin position="91"/>
        <end position="109"/>
    </location>
</feature>